<dbReference type="GO" id="GO:0006508">
    <property type="term" value="P:proteolysis"/>
    <property type="evidence" value="ECO:0007669"/>
    <property type="project" value="InterPro"/>
</dbReference>
<dbReference type="EMBL" id="CAKMRJ010000002">
    <property type="protein sequence ID" value="CAH1416831.1"/>
    <property type="molecule type" value="Genomic_DNA"/>
</dbReference>
<protein>
    <submittedName>
        <fullName evidence="1">Uncharacterized protein</fullName>
    </submittedName>
</protein>
<dbReference type="AlphaFoldDB" id="A0AAU9LU21"/>
<dbReference type="Gene3D" id="3.40.50.200">
    <property type="entry name" value="Peptidase S8/S53 domain"/>
    <property type="match status" value="1"/>
</dbReference>
<dbReference type="InterPro" id="IPR036852">
    <property type="entry name" value="Peptidase_S8/S53_dom_sf"/>
</dbReference>
<keyword evidence="2" id="KW-1185">Reference proteome</keyword>
<name>A0AAU9LU21_9ASTR</name>
<reference evidence="1 2" key="1">
    <citation type="submission" date="2022-01" db="EMBL/GenBank/DDBJ databases">
        <authorList>
            <person name="Xiong W."/>
            <person name="Schranz E."/>
        </authorList>
    </citation>
    <scope>NUCLEOTIDE SEQUENCE [LARGE SCALE GENOMIC DNA]</scope>
</reference>
<dbReference type="SUPFAM" id="SSF52743">
    <property type="entry name" value="Subtilisin-like"/>
    <property type="match status" value="1"/>
</dbReference>
<organism evidence="1 2">
    <name type="scientific">Lactuca virosa</name>
    <dbReference type="NCBI Taxonomy" id="75947"/>
    <lineage>
        <taxon>Eukaryota</taxon>
        <taxon>Viridiplantae</taxon>
        <taxon>Streptophyta</taxon>
        <taxon>Embryophyta</taxon>
        <taxon>Tracheophyta</taxon>
        <taxon>Spermatophyta</taxon>
        <taxon>Magnoliopsida</taxon>
        <taxon>eudicotyledons</taxon>
        <taxon>Gunneridae</taxon>
        <taxon>Pentapetalae</taxon>
        <taxon>asterids</taxon>
        <taxon>campanulids</taxon>
        <taxon>Asterales</taxon>
        <taxon>Asteraceae</taxon>
        <taxon>Cichorioideae</taxon>
        <taxon>Cichorieae</taxon>
        <taxon>Lactucinae</taxon>
        <taxon>Lactuca</taxon>
    </lineage>
</organism>
<dbReference type="Proteomes" id="UP001157418">
    <property type="component" value="Unassembled WGS sequence"/>
</dbReference>
<dbReference type="GO" id="GO:0004252">
    <property type="term" value="F:serine-type endopeptidase activity"/>
    <property type="evidence" value="ECO:0007669"/>
    <property type="project" value="InterPro"/>
</dbReference>
<gene>
    <name evidence="1" type="ORF">LVIROSA_LOCUS4570</name>
</gene>
<dbReference type="Gene3D" id="3.50.30.30">
    <property type="match status" value="1"/>
</dbReference>
<sequence length="97" mass="10252">MRKQFLTVQSAMNEGPMPQTIGSIAPWILSVAAGSKNPGLITPVRLGNGIVVNGVSVNPFKLKGMYPLIYAGEVPNITAGFSGSTSRFCIKNSLDNN</sequence>
<evidence type="ECO:0000313" key="2">
    <source>
        <dbReference type="Proteomes" id="UP001157418"/>
    </source>
</evidence>
<accession>A0AAU9LU21</accession>
<proteinExistence type="predicted"/>
<evidence type="ECO:0000313" key="1">
    <source>
        <dbReference type="EMBL" id="CAH1416831.1"/>
    </source>
</evidence>
<comment type="caution">
    <text evidence="1">The sequence shown here is derived from an EMBL/GenBank/DDBJ whole genome shotgun (WGS) entry which is preliminary data.</text>
</comment>